<evidence type="ECO:0000313" key="3">
    <source>
        <dbReference type="EMBL" id="SSX04083.1"/>
    </source>
</evidence>
<feature type="domain" description="Chitin-binding type-2" evidence="2">
    <location>
        <begin position="101"/>
        <end position="165"/>
    </location>
</feature>
<reference evidence="4" key="2">
    <citation type="submission" date="2018-07" db="EMBL/GenBank/DDBJ databases">
        <authorList>
            <person name="Quirk P.G."/>
            <person name="Krulwich T.A."/>
        </authorList>
    </citation>
    <scope>NUCLEOTIDE SEQUENCE</scope>
</reference>
<evidence type="ECO:0000259" key="2">
    <source>
        <dbReference type="PROSITE" id="PS50940"/>
    </source>
</evidence>
<sequence length="718" mass="79478">MMSQLIKILSILIVTSASDLIISINGQIVSSVVGSLCNKTAQCSSSCGKIIYCDGDKIPNEGVDCPASHPYCVTDVRADRCSNRPDPNNAACDDGQDSAADFFCTDIGYFPDPLNCRNYYICSYDPLTQDITPKLYTCPVNHIFNYANTKECYRYINPPASMCPNITCNGQASSYPIVHPRNRDYYYFCMPHPLKPDENRFLPIMFRCEEGWVFNGRKCVYDCSRRGNGRFSMSSSETNYYELSFLCATIQAQYCGNFPLKNVKCVSCTEFVICNGETQLGPKQSCHSTQRYCDSGKGNDFCSNTIDFNNLFCTTTQFKCTQPGYYPSPYNCREYFECYNIDTGGNEELIPQKRSCSDKQFYNSKTKLCTTLTSVAQCNTVSCNKDNVGFSPYKPDPQYYHFCTEDSSITDVVMLRCNDKETFTNAKGCRFHCPSIGRHAHEDKTRYYECRGLGVDNYDVENTKHCSGQLFDSFTAALLNIEPAAAEAETCKTDNFLECNAACDSFNFCNGAGSTPSGSQLCAAATPYCETTPTGAQCQATEGTVCKPAPLKSCTGIGYYPDLTNCSNYAVCGGDKTAPIITYTCPTGFYYSSKDTFCKKGLTCAKVTCPTTNSLVAPLAADPQYYYFCQPNKAPIVYKCKDNMEFKVGSGCTFVCPSEGRFNIDGKTYYFCYRDGTILKYSILACSETSTFDDTLKMCVGTPSEPETDPGTAPEGGI</sequence>
<evidence type="ECO:0000256" key="1">
    <source>
        <dbReference type="SAM" id="SignalP"/>
    </source>
</evidence>
<dbReference type="OMA" id="YYDCVET"/>
<proteinExistence type="predicted"/>
<feature type="chain" id="PRO_5036062048" evidence="1">
    <location>
        <begin position="18"/>
        <end position="718"/>
    </location>
</feature>
<dbReference type="InterPro" id="IPR002557">
    <property type="entry name" value="Chitin-bd_dom"/>
</dbReference>
<dbReference type="GO" id="GO:0005576">
    <property type="term" value="C:extracellular region"/>
    <property type="evidence" value="ECO:0007669"/>
    <property type="project" value="InterPro"/>
</dbReference>
<dbReference type="Gene3D" id="2.170.140.10">
    <property type="entry name" value="Chitin binding domain"/>
    <property type="match status" value="1"/>
</dbReference>
<feature type="signal peptide" evidence="1">
    <location>
        <begin position="1"/>
        <end position="17"/>
    </location>
</feature>
<protein>
    <submittedName>
        <fullName evidence="3">CSON010844 protein</fullName>
    </submittedName>
</protein>
<dbReference type="SMART" id="SM00494">
    <property type="entry name" value="ChtBD2"/>
    <property type="match status" value="5"/>
</dbReference>
<name>A0A336KMD4_CULSO</name>
<dbReference type="GO" id="GO:0008061">
    <property type="term" value="F:chitin binding"/>
    <property type="evidence" value="ECO:0007669"/>
    <property type="project" value="InterPro"/>
</dbReference>
<evidence type="ECO:0000313" key="4">
    <source>
        <dbReference type="EMBL" id="SSX24448.1"/>
    </source>
</evidence>
<keyword evidence="1" id="KW-0732">Signal</keyword>
<dbReference type="AlphaFoldDB" id="A0A336KMD4"/>
<feature type="domain" description="Chitin-binding type-2" evidence="2">
    <location>
        <begin position="551"/>
        <end position="606"/>
    </location>
</feature>
<dbReference type="InterPro" id="IPR036508">
    <property type="entry name" value="Chitin-bd_dom_sf"/>
</dbReference>
<accession>A0A336KMD4</accession>
<organism evidence="3">
    <name type="scientific">Culicoides sonorensis</name>
    <name type="common">Biting midge</name>
    <dbReference type="NCBI Taxonomy" id="179676"/>
    <lineage>
        <taxon>Eukaryota</taxon>
        <taxon>Metazoa</taxon>
        <taxon>Ecdysozoa</taxon>
        <taxon>Arthropoda</taxon>
        <taxon>Hexapoda</taxon>
        <taxon>Insecta</taxon>
        <taxon>Pterygota</taxon>
        <taxon>Neoptera</taxon>
        <taxon>Endopterygota</taxon>
        <taxon>Diptera</taxon>
        <taxon>Nematocera</taxon>
        <taxon>Chironomoidea</taxon>
        <taxon>Ceratopogonidae</taxon>
        <taxon>Ceratopogoninae</taxon>
        <taxon>Culicoides</taxon>
        <taxon>Monoculicoides</taxon>
    </lineage>
</organism>
<dbReference type="EMBL" id="UFQS01000449">
    <property type="protein sequence ID" value="SSX04083.1"/>
    <property type="molecule type" value="Genomic_DNA"/>
</dbReference>
<reference evidence="3" key="1">
    <citation type="submission" date="2018-04" db="EMBL/GenBank/DDBJ databases">
        <authorList>
            <person name="Go L.Y."/>
            <person name="Mitchell J.A."/>
        </authorList>
    </citation>
    <scope>NUCLEOTIDE SEQUENCE</scope>
    <source>
        <tissue evidence="3">Whole organism</tissue>
    </source>
</reference>
<gene>
    <name evidence="3" type="primary">CSON010844</name>
</gene>
<dbReference type="SUPFAM" id="SSF57625">
    <property type="entry name" value="Invertebrate chitin-binding proteins"/>
    <property type="match status" value="3"/>
</dbReference>
<dbReference type="VEuPathDB" id="VectorBase:CSON010844"/>
<feature type="domain" description="Chitin-binding type-2" evidence="2">
    <location>
        <begin position="317"/>
        <end position="380"/>
    </location>
</feature>
<dbReference type="Pfam" id="PF01607">
    <property type="entry name" value="CBM_14"/>
    <property type="match status" value="2"/>
</dbReference>
<dbReference type="EMBL" id="UFQT01000449">
    <property type="protein sequence ID" value="SSX24448.1"/>
    <property type="molecule type" value="Genomic_DNA"/>
</dbReference>
<dbReference type="PROSITE" id="PS50940">
    <property type="entry name" value="CHIT_BIND_II"/>
    <property type="match status" value="3"/>
</dbReference>